<feature type="domain" description="Trimeric autotransporter adhesin YadA-like C-terminal membrane anchor" evidence="11">
    <location>
        <begin position="2686"/>
        <end position="2746"/>
    </location>
</feature>
<dbReference type="Pfam" id="PF03895">
    <property type="entry name" value="YadA_anchor"/>
    <property type="match status" value="1"/>
</dbReference>
<name>A0A179CYC1_BIBTR</name>
<sequence length="2746" mass="273664">MTTSVIDGVTDYAVNVLTTPLIISQSGATSVSTSRNNQLMNASQISAAINNSGFQVSTGTADFMGGSGTQEGASYQTLVTPGDQLIFNAGNNLVISQSADRRVTYGLNPDLQINSITIDPNISSQDAGIDMGDTKISNLANGTNASDAVNLSQLNASKTFVQKGNHTSVSSTTNTDGSTNYIVNADNIIVTSADSSVTVTPTSTTNADGTLTYTYDLAVGAVEIDNYFHVNNGSNSGGDSATNLGGVGVSAGATALNSLAAGINTVATAYAATAMGYAATASNNNTVAIGSLATASAAEATTVGYNSTASGQNASAFGSDTTASGVSSLAVGTGSTASADSAVAIGNDANAIAQSAVAIGESANATGNYSTAVGDSSTASGLRSAAFGIDANATAESALAAGDSAISSGYRSNAVGFNAQATAAEANAFGSNATATANSSVALGTSATATAVNAVAVGDSAAASIDGSVALGNNSTTSNAVPTSSATVNGISYSGFAGSSPVSVVSVGSVGAERQIQNVAAGQVSADSTDAINGSQLYLVAEEAAKKSIVAAGENISSVTTSTLTNGSVVYTVNAIDTNTQASVTSTDGTVLVSASTNANGTTNYDLSVDIPTFENGTETTISTNENGSLVINVNTGSLNNNANGSVVADTTNGNIATVTDVANAINNSGWNTTLSDGSSAQINPGDTLNYVNGTGTTANVSQNADGSYSVSYDVNTANTTTVTNGKVEAPTDGASYVNATTLVETINSAGWNLFQETAEDANLKDTVTAGDNVVFANGTNTQVNVTNEGNTTTISYSVEGDLTNITSITNNNGSTSISLGNNTVNVNNATVSNVANGTNATDAVNLAQLNASKVAVEAGNHTTISTTTNADGSTTYTVNANHTVVEAGTNVQLSSSTDGNGLTTYNVSVAGDLTNITSITNNAGNTITVGNGTTITNTNGTAAVDPNSNATDIATIGDIVNTINNVSWLVAGNGEIKENITAGEVVNFVDGNNTVAVVTANATTGGADVTYHVEGDLTNITSISNNNGSTSISLGNNTVNVNNATVSNVANGTNATDAVNLAQLNASKVAVEAGNHTTISTTTNADGSTTYTVNANHTVVEAGTNVQLSSSTDGNGLTTYNVSVAGDLTNITSITNNAGNTITVGNGTTITNTNGTAAVEPNSNATDIATIGDIVNTINNVSWTVAGNGEDVEKITAGEVVNFVDGNNTVAVVTTNATTGGADVTYHVEGDLTNITSISNNNGTTISLGNNTVNVNNATVSNVANGTNATDAVNLAQLNASKVAVEAGNHTTISTTTNADGSTTYTVNANHTAVEAGTNVQLSSSTDGNGLTTYNVSVAGDLTNITSITNNAGNTITVGNGTTITNTNGTAAVDPNSNATDIATIGDIVNTINNVSWSVAGNGAITENITAGEVVNFVDGNNTVAVVTANATTGGADVTYHVEGDLTNITSISNNEGTTISLGNNTVNVNNATVSNVANGTNATDAVNLAQLNASKVAVEAGNHTTISTTTNADGSTTYTVNANHTAVEAGTNVQLSSSTDGNGLTTYNVSVAGDLTNITSITNNAGNTITVGNGTTITNTNGTAAVDSNSNATDIATIGDIVNTINNVSWTVAGNGADVEKITAGEVVNFVDGNNTVAVVTANETTGGADVTYHVEGDLTNITSISNNNGTTITLGDNTVNVNNATITNVGPAVNGTDAVNLDQLNASKTAVEAGNHTTITTSTNVDGSTNYIVNANHTAVEAGTNVQLTSTTDGNGLTTYNVSVAGDLSNITTITNNNGNTLTIGNGTTTVNTNGTAAVDPNSNATDIATIGDIVNTINNVSWLVAGNGDIKENITAGEVVNFVDGNNTVAVVTANATTGGADVTYHVEGDLTNITSISNNEGTTISLGNNTVNVNNATVSNVANGTNATDAVNLAQLNASKAYVKAGNFTTVTSTSDANGTTYIVNAEKTVVTEGDNVNITTTTTAEGLTTYTVNVAGELNNITTINNNGTTFTFGNGTTTVSDEGKANISTGANTTDVATIGDIVNTINNVSWTIAGNGINVDKITAGEVVNFVNGTNTVAVVTANATTGGADVTYHVEGALTNITSIANNNGTQITLGDVNGNNTVNVNGATISNVSAGVNGTDAVNLDQLNASKTYIDAGNFTTVTTTTNADGSTTYVVNAEKSVVEAGDNVNVTTTTTAEGLTTYTVNVAGNLNNITTISNANTTLTVGNGETTVENGKAQVASNSNATDIATVGDIVNTLNNISWSVASTNVTGTNGENTYVANENSSISAGDTVNINAGQNIKISGSGDTFEIHTTDNVTFVNTNVTGELNVDGNTTVNNFAVAPNSTVNMGGNRITNVGAGSNATDAVNVSQLNSTIAGVQWKLTGNNDNANATTVGSQTVSFNDSASVKANVDGVNVSFAVKSGDISPVADGSVFADSTNGSVATVGDVANAINNAGWKTTLSDGNTTLITPSDVVNFNNGVGTTANVVTNANGGIDVSFNVNKTALTVSDGNIANPDGSNVNSGAVVSPDTNNANHFVTAGDLANTLNSIGWNVNSTAVEGSTGKVTEDSDSTATKVSAGNTVNINAGNNIEITRNGANVAIATSMTPTFNTVQVGGSTGPVLGATEDGHVRVAKADGSAARITNVAPGVDGTDAVNVDQLKAGLGNVHNHIGKVDRNLRAGIAGANAAAGLPQVYIPGKSMVAAAAGTFKGQSAVAVGYSRASDNGKVILKLQGNANTRGDFGGSVGVGYQW</sequence>
<dbReference type="Pfam" id="PF05662">
    <property type="entry name" value="YadA_stalk"/>
    <property type="match status" value="11"/>
</dbReference>
<feature type="domain" description="Trimeric autotransporter adhesin YadA-like head" evidence="12">
    <location>
        <begin position="351"/>
        <end position="377"/>
    </location>
</feature>
<accession>A0A179CYC1</accession>
<keyword evidence="4" id="KW-0813">Transport</keyword>
<keyword evidence="8" id="KW-0653">Protein transport</keyword>
<comment type="caution">
    <text evidence="14">The sequence shown here is derived from an EMBL/GenBank/DDBJ whole genome shotgun (WGS) entry which is preliminary data.</text>
</comment>
<dbReference type="Gene3D" id="3.30.1300.30">
    <property type="entry name" value="GSPII I/J protein-like"/>
    <property type="match status" value="1"/>
</dbReference>
<evidence type="ECO:0000259" key="12">
    <source>
        <dbReference type="Pfam" id="PF05658"/>
    </source>
</evidence>
<keyword evidence="9" id="KW-0472">Membrane</keyword>
<feature type="domain" description="Trimeric autotransporter adhesin YadA-like stalk" evidence="13">
    <location>
        <begin position="2345"/>
        <end position="2386"/>
    </location>
</feature>
<evidence type="ECO:0000256" key="4">
    <source>
        <dbReference type="ARBA" id="ARBA00022448"/>
    </source>
</evidence>
<proteinExistence type="inferred from homology"/>
<dbReference type="CDD" id="cd12820">
    <property type="entry name" value="LbR_YadA-like"/>
    <property type="match status" value="2"/>
</dbReference>
<evidence type="ECO:0000259" key="11">
    <source>
        <dbReference type="Pfam" id="PF03895"/>
    </source>
</evidence>
<comment type="subcellular location">
    <subcellularLocation>
        <location evidence="2">Cell outer membrane</location>
    </subcellularLocation>
    <subcellularLocation>
        <location evidence="1">Cell surface</location>
    </subcellularLocation>
</comment>
<keyword evidence="7" id="KW-0732">Signal</keyword>
<evidence type="ECO:0000256" key="2">
    <source>
        <dbReference type="ARBA" id="ARBA00004442"/>
    </source>
</evidence>
<dbReference type="GO" id="GO:0015031">
    <property type="term" value="P:protein transport"/>
    <property type="evidence" value="ECO:0007669"/>
    <property type="project" value="UniProtKB-KW"/>
</dbReference>
<dbReference type="PATRIC" id="fig|1261658.3.peg.1377"/>
<evidence type="ECO:0000259" key="13">
    <source>
        <dbReference type="Pfam" id="PF05662"/>
    </source>
</evidence>
<evidence type="ECO:0000256" key="3">
    <source>
        <dbReference type="ARBA" id="ARBA00005848"/>
    </source>
</evidence>
<evidence type="ECO:0000256" key="6">
    <source>
        <dbReference type="ARBA" id="ARBA00022692"/>
    </source>
</evidence>
<dbReference type="EMBL" id="JACI01000002">
    <property type="protein sequence ID" value="OAQ14906.1"/>
    <property type="molecule type" value="Genomic_DNA"/>
</dbReference>
<evidence type="ECO:0008006" key="16">
    <source>
        <dbReference type="Google" id="ProtNLM"/>
    </source>
</evidence>
<organism evidence="14 15">
    <name type="scientific">Bibersteinia trehalosi Y31</name>
    <dbReference type="NCBI Taxonomy" id="1261658"/>
    <lineage>
        <taxon>Bacteria</taxon>
        <taxon>Pseudomonadati</taxon>
        <taxon>Pseudomonadota</taxon>
        <taxon>Gammaproteobacteria</taxon>
        <taxon>Pasteurellales</taxon>
        <taxon>Pasteurellaceae</taxon>
        <taxon>Bibersteinia</taxon>
    </lineage>
</organism>
<reference evidence="14 15" key="1">
    <citation type="submission" date="2014-01" db="EMBL/GenBank/DDBJ databases">
        <authorList>
            <person name="Zuccon D."/>
        </authorList>
    </citation>
    <scope>NUCLEOTIDE SEQUENCE [LARGE SCALE GENOMIC DNA]</scope>
    <source>
        <strain evidence="14 15">Y31</strain>
    </source>
</reference>
<dbReference type="Pfam" id="PF05658">
    <property type="entry name" value="YadA_head"/>
    <property type="match status" value="5"/>
</dbReference>
<keyword evidence="5" id="KW-1134">Transmembrane beta strand</keyword>
<feature type="domain" description="Trimeric autotransporter adhesin YadA-like stalk" evidence="13">
    <location>
        <begin position="2119"/>
        <end position="2159"/>
    </location>
</feature>
<feature type="domain" description="Trimeric autotransporter adhesin YadA-like stalk" evidence="13">
    <location>
        <begin position="832"/>
        <end position="872"/>
    </location>
</feature>
<dbReference type="InterPro" id="IPR005594">
    <property type="entry name" value="YadA_C"/>
</dbReference>
<protein>
    <recommendedName>
        <fullName evidence="16">Autotransporter adhesin</fullName>
    </recommendedName>
</protein>
<feature type="domain" description="Trimeric autotransporter adhesin YadA-like head" evidence="12">
    <location>
        <begin position="449"/>
        <end position="475"/>
    </location>
</feature>
<dbReference type="Gene3D" id="6.10.250.2040">
    <property type="match status" value="5"/>
</dbReference>
<dbReference type="GO" id="GO:0009279">
    <property type="term" value="C:cell outer membrane"/>
    <property type="evidence" value="ECO:0007669"/>
    <property type="project" value="UniProtKB-SubCell"/>
</dbReference>
<evidence type="ECO:0000313" key="15">
    <source>
        <dbReference type="Proteomes" id="UP000078358"/>
    </source>
</evidence>
<feature type="domain" description="Trimeric autotransporter adhesin YadA-like stalk" evidence="13">
    <location>
        <begin position="1261"/>
        <end position="1301"/>
    </location>
</feature>
<dbReference type="InterPro" id="IPR008635">
    <property type="entry name" value="Coiled_stalk_dom"/>
</dbReference>
<feature type="domain" description="Trimeric autotransporter adhesin YadA-like stalk" evidence="13">
    <location>
        <begin position="1475"/>
        <end position="1515"/>
    </location>
</feature>
<dbReference type="SUPFAM" id="SSF54523">
    <property type="entry name" value="Pili subunits"/>
    <property type="match status" value="1"/>
</dbReference>
<evidence type="ECO:0000256" key="5">
    <source>
        <dbReference type="ARBA" id="ARBA00022452"/>
    </source>
</evidence>
<dbReference type="Gene3D" id="3.90.1780.10">
    <property type="entry name" value="Trimeric adhesin"/>
    <property type="match status" value="12"/>
</dbReference>
<dbReference type="InterPro" id="IPR008640">
    <property type="entry name" value="Adhesin_Head_dom"/>
</dbReference>
<dbReference type="Gene3D" id="2.150.10.10">
    <property type="entry name" value="Serralysin-like metalloprotease, C-terminal"/>
    <property type="match status" value="2"/>
</dbReference>
<feature type="domain" description="Trimeric autotransporter adhesin YadA-like head" evidence="12">
    <location>
        <begin position="323"/>
        <end position="349"/>
    </location>
</feature>
<feature type="domain" description="Trimeric autotransporter adhesin YadA-like stalk" evidence="13">
    <location>
        <begin position="2635"/>
        <end position="2673"/>
    </location>
</feature>
<dbReference type="InterPro" id="IPR037174">
    <property type="entry name" value="Trimeric_adhesin"/>
</dbReference>
<comment type="similarity">
    <text evidence="3">Belongs to the autotransporter-2 (AT-2) (TC 1.B.40) family.</text>
</comment>
<evidence type="ECO:0000256" key="7">
    <source>
        <dbReference type="ARBA" id="ARBA00022729"/>
    </source>
</evidence>
<evidence type="ECO:0000256" key="10">
    <source>
        <dbReference type="ARBA" id="ARBA00023237"/>
    </source>
</evidence>
<dbReference type="SUPFAM" id="SSF101967">
    <property type="entry name" value="Adhesin YadA, collagen-binding domain"/>
    <property type="match status" value="3"/>
</dbReference>
<evidence type="ECO:0000256" key="8">
    <source>
        <dbReference type="ARBA" id="ARBA00022927"/>
    </source>
</evidence>
<dbReference type="InterPro" id="IPR045584">
    <property type="entry name" value="Pilin-like"/>
</dbReference>
<evidence type="ECO:0000256" key="9">
    <source>
        <dbReference type="ARBA" id="ARBA00023136"/>
    </source>
</evidence>
<dbReference type="RefSeq" id="WP_064318608.1">
    <property type="nucleotide sequence ID" value="NZ_JACI01000002.1"/>
</dbReference>
<feature type="domain" description="Trimeric autotransporter adhesin YadA-like head" evidence="12">
    <location>
        <begin position="267"/>
        <end position="292"/>
    </location>
</feature>
<feature type="domain" description="Trimeric autotransporter adhesin YadA-like head" evidence="12">
    <location>
        <begin position="428"/>
        <end position="447"/>
    </location>
</feature>
<gene>
    <name evidence="14" type="ORF">F480_06930</name>
</gene>
<dbReference type="Proteomes" id="UP000078358">
    <property type="component" value="Unassembled WGS sequence"/>
</dbReference>
<evidence type="ECO:0000256" key="1">
    <source>
        <dbReference type="ARBA" id="ARBA00004241"/>
    </source>
</evidence>
<dbReference type="GO" id="GO:0009986">
    <property type="term" value="C:cell surface"/>
    <property type="evidence" value="ECO:0007669"/>
    <property type="project" value="UniProtKB-SubCell"/>
</dbReference>
<dbReference type="InterPro" id="IPR011049">
    <property type="entry name" value="Serralysin-like_metalloprot_C"/>
</dbReference>
<keyword evidence="6" id="KW-0812">Transmembrane</keyword>
<evidence type="ECO:0000313" key="14">
    <source>
        <dbReference type="EMBL" id="OAQ14906.1"/>
    </source>
</evidence>
<feature type="domain" description="Trimeric autotransporter adhesin YadA-like stalk" evidence="13">
    <location>
        <begin position="1903"/>
        <end position="1943"/>
    </location>
</feature>
<feature type="domain" description="Trimeric autotransporter adhesin YadA-like stalk" evidence="13">
    <location>
        <begin position="1047"/>
        <end position="1087"/>
    </location>
</feature>
<feature type="domain" description="Trimeric autotransporter adhesin YadA-like stalk" evidence="13">
    <location>
        <begin position="1689"/>
        <end position="1728"/>
    </location>
</feature>
<feature type="domain" description="Trimeric autotransporter adhesin YadA-like stalk" evidence="13">
    <location>
        <begin position="135"/>
        <end position="175"/>
    </location>
</feature>
<feature type="domain" description="Trimeric autotransporter adhesin YadA-like stalk" evidence="13">
    <location>
        <begin position="515"/>
        <end position="546"/>
    </location>
</feature>
<keyword evidence="10" id="KW-0998">Cell outer membrane</keyword>